<dbReference type="PANTHER" id="PTHR34139">
    <property type="entry name" value="UPF0331 PROTEIN MJ0127"/>
    <property type="match status" value="1"/>
</dbReference>
<gene>
    <name evidence="6" type="ORF">MSLAZ_1350</name>
</gene>
<evidence type="ECO:0000313" key="6">
    <source>
        <dbReference type="EMBL" id="AKB74611.1"/>
    </source>
</evidence>
<dbReference type="EMBL" id="CP009515">
    <property type="protein sequence ID" value="AKB74611.1"/>
    <property type="molecule type" value="Genomic_DNA"/>
</dbReference>
<evidence type="ECO:0000313" key="7">
    <source>
        <dbReference type="Proteomes" id="UP000033072"/>
    </source>
</evidence>
<dbReference type="PANTHER" id="PTHR34139:SF1">
    <property type="entry name" value="RNASE MJ1380-RELATED"/>
    <property type="match status" value="1"/>
</dbReference>
<keyword evidence="1" id="KW-0597">Phosphoprotein</keyword>
<keyword evidence="7" id="KW-1185">Reference proteome</keyword>
<dbReference type="InterPro" id="IPR008201">
    <property type="entry name" value="HepT-like"/>
</dbReference>
<keyword evidence="4" id="KW-0547">Nucleotide-binding</keyword>
<dbReference type="OrthoDB" id="318716at2157"/>
<name>A0A0E3S366_9EURY</name>
<dbReference type="GeneID" id="24806096"/>
<dbReference type="HOGENOM" id="CLU_142825_3_3_2"/>
<evidence type="ECO:0000256" key="5">
    <source>
        <dbReference type="ARBA" id="ARBA00022801"/>
    </source>
</evidence>
<dbReference type="STRING" id="1434111.MSLAZ_1350"/>
<dbReference type="Pfam" id="PF01934">
    <property type="entry name" value="HepT-like"/>
    <property type="match status" value="1"/>
</dbReference>
<reference evidence="6 7" key="1">
    <citation type="submission" date="2014-07" db="EMBL/GenBank/DDBJ databases">
        <title>Methanogenic archaea and the global carbon cycle.</title>
        <authorList>
            <person name="Henriksen J.R."/>
            <person name="Luke J."/>
            <person name="Reinhart S."/>
            <person name="Benedict M.N."/>
            <person name="Youngblut N.D."/>
            <person name="Metcalf M.E."/>
            <person name="Whitaker R.J."/>
            <person name="Metcalf W.W."/>
        </authorList>
    </citation>
    <scope>NUCLEOTIDE SEQUENCE [LARGE SCALE GENOMIC DNA]</scope>
    <source>
        <strain evidence="6 7">Z-7289</strain>
    </source>
</reference>
<dbReference type="GO" id="GO:0016787">
    <property type="term" value="F:hydrolase activity"/>
    <property type="evidence" value="ECO:0007669"/>
    <property type="project" value="UniProtKB-KW"/>
</dbReference>
<sequence>MTSKRDQRDFTQFLQDILEAIDDIEGFVKGMELNEFSGDKKTIYAVMKALEIMGEATKNLPDTLKNEYPDIPWKFMAGIRDKVVHGYFVVDFPIIWSTAKKDVPLLKALIEEMLDEIENH</sequence>
<evidence type="ECO:0000256" key="2">
    <source>
        <dbReference type="ARBA" id="ARBA00022649"/>
    </source>
</evidence>
<proteinExistence type="predicted"/>
<evidence type="ECO:0000256" key="1">
    <source>
        <dbReference type="ARBA" id="ARBA00022553"/>
    </source>
</evidence>
<dbReference type="Proteomes" id="UP000033072">
    <property type="component" value="Chromosome"/>
</dbReference>
<dbReference type="KEGG" id="mls:MSLAZ_1350"/>
<organism evidence="6 7">
    <name type="scientific">Methanosarcina lacustris Z-7289</name>
    <dbReference type="NCBI Taxonomy" id="1434111"/>
    <lineage>
        <taxon>Archaea</taxon>
        <taxon>Methanobacteriati</taxon>
        <taxon>Methanobacteriota</taxon>
        <taxon>Stenosarchaea group</taxon>
        <taxon>Methanomicrobia</taxon>
        <taxon>Methanosarcinales</taxon>
        <taxon>Methanosarcinaceae</taxon>
        <taxon>Methanosarcina</taxon>
    </lineage>
</organism>
<dbReference type="GO" id="GO:0004540">
    <property type="term" value="F:RNA nuclease activity"/>
    <property type="evidence" value="ECO:0007669"/>
    <property type="project" value="InterPro"/>
</dbReference>
<dbReference type="GO" id="GO:0110001">
    <property type="term" value="C:toxin-antitoxin complex"/>
    <property type="evidence" value="ECO:0007669"/>
    <property type="project" value="InterPro"/>
</dbReference>
<dbReference type="InterPro" id="IPR051813">
    <property type="entry name" value="HepT_RNase_toxin"/>
</dbReference>
<dbReference type="AlphaFoldDB" id="A0A0E3S366"/>
<keyword evidence="5" id="KW-0378">Hydrolase</keyword>
<evidence type="ECO:0008006" key="8">
    <source>
        <dbReference type="Google" id="ProtNLM"/>
    </source>
</evidence>
<keyword evidence="3" id="KW-0540">Nuclease</keyword>
<dbReference type="PATRIC" id="fig|1434111.4.peg.1765"/>
<protein>
    <recommendedName>
        <fullName evidence="8">DUF86 domain-containing protein</fullName>
    </recommendedName>
</protein>
<accession>A0A0E3S366</accession>
<evidence type="ECO:0000256" key="3">
    <source>
        <dbReference type="ARBA" id="ARBA00022722"/>
    </source>
</evidence>
<dbReference type="GO" id="GO:0000166">
    <property type="term" value="F:nucleotide binding"/>
    <property type="evidence" value="ECO:0007669"/>
    <property type="project" value="UniProtKB-KW"/>
</dbReference>
<dbReference type="RefSeq" id="WP_048125612.1">
    <property type="nucleotide sequence ID" value="NZ_CP009515.1"/>
</dbReference>
<keyword evidence="2" id="KW-1277">Toxin-antitoxin system</keyword>
<evidence type="ECO:0000256" key="4">
    <source>
        <dbReference type="ARBA" id="ARBA00022741"/>
    </source>
</evidence>